<keyword evidence="2" id="KW-1185">Reference proteome</keyword>
<evidence type="ECO:0000313" key="1">
    <source>
        <dbReference type="EMBL" id="ETE71517.1"/>
    </source>
</evidence>
<reference evidence="1 2" key="1">
    <citation type="journal article" date="2013" name="Proc. Natl. Acad. Sci. U.S.A.">
        <title>The king cobra genome reveals dynamic gene evolution and adaptation in the snake venom system.</title>
        <authorList>
            <person name="Vonk F.J."/>
            <person name="Casewell N.R."/>
            <person name="Henkel C.V."/>
            <person name="Heimberg A.M."/>
            <person name="Jansen H.J."/>
            <person name="McCleary R.J."/>
            <person name="Kerkkamp H.M."/>
            <person name="Vos R.A."/>
            <person name="Guerreiro I."/>
            <person name="Calvete J.J."/>
            <person name="Wuster W."/>
            <person name="Woods A.E."/>
            <person name="Logan J.M."/>
            <person name="Harrison R.A."/>
            <person name="Castoe T.A."/>
            <person name="de Koning A.P."/>
            <person name="Pollock D.D."/>
            <person name="Yandell M."/>
            <person name="Calderon D."/>
            <person name="Renjifo C."/>
            <person name="Currier R.B."/>
            <person name="Salgado D."/>
            <person name="Pla D."/>
            <person name="Sanz L."/>
            <person name="Hyder A.S."/>
            <person name="Ribeiro J.M."/>
            <person name="Arntzen J.W."/>
            <person name="van den Thillart G.E."/>
            <person name="Boetzer M."/>
            <person name="Pirovano W."/>
            <person name="Dirks R.P."/>
            <person name="Spaink H.P."/>
            <person name="Duboule D."/>
            <person name="McGlinn E."/>
            <person name="Kini R.M."/>
            <person name="Richardson M.K."/>
        </authorList>
    </citation>
    <scope>NUCLEOTIDE SEQUENCE</scope>
    <source>
        <tissue evidence="1">Blood</tissue>
    </source>
</reference>
<dbReference type="Proteomes" id="UP000018936">
    <property type="component" value="Unassembled WGS sequence"/>
</dbReference>
<protein>
    <submittedName>
        <fullName evidence="1">Uncharacterized protein</fullName>
    </submittedName>
</protein>
<organism evidence="1 2">
    <name type="scientific">Ophiophagus hannah</name>
    <name type="common">King cobra</name>
    <name type="synonym">Naja hannah</name>
    <dbReference type="NCBI Taxonomy" id="8665"/>
    <lineage>
        <taxon>Eukaryota</taxon>
        <taxon>Metazoa</taxon>
        <taxon>Chordata</taxon>
        <taxon>Craniata</taxon>
        <taxon>Vertebrata</taxon>
        <taxon>Euteleostomi</taxon>
        <taxon>Lepidosauria</taxon>
        <taxon>Squamata</taxon>
        <taxon>Bifurcata</taxon>
        <taxon>Unidentata</taxon>
        <taxon>Episquamata</taxon>
        <taxon>Toxicofera</taxon>
        <taxon>Serpentes</taxon>
        <taxon>Colubroidea</taxon>
        <taxon>Elapidae</taxon>
        <taxon>Elapinae</taxon>
        <taxon>Ophiophagus</taxon>
    </lineage>
</organism>
<dbReference type="AlphaFoldDB" id="V8PCB1"/>
<feature type="non-terminal residue" evidence="1">
    <location>
        <position position="1"/>
    </location>
</feature>
<name>V8PCB1_OPHHA</name>
<comment type="caution">
    <text evidence="1">The sequence shown here is derived from an EMBL/GenBank/DDBJ whole genome shotgun (WGS) entry which is preliminary data.</text>
</comment>
<evidence type="ECO:0000313" key="2">
    <source>
        <dbReference type="Proteomes" id="UP000018936"/>
    </source>
</evidence>
<accession>V8PCB1</accession>
<dbReference type="EMBL" id="AZIM01000348">
    <property type="protein sequence ID" value="ETE71517.1"/>
    <property type="molecule type" value="Genomic_DNA"/>
</dbReference>
<gene>
    <name evidence="1" type="ORF">L345_02668</name>
</gene>
<sequence length="112" mass="12638">MMNESVTSCHWLCTSPSSVPQNCLINMHDSLISTSPTERCRVAVHSKKLFFRKLRCALANGSLASMPRRLRKWLPVTAGQLRTQDKEEIGGRSVLCVEEETHDLEALPCHFL</sequence>
<proteinExistence type="predicted"/>